<keyword evidence="2" id="KW-0677">Repeat</keyword>
<sequence>MRLVRWLLLFEVSRGSRLIAQNLVYHVDPGEEKVIELLGWSEEMRLTATIISLPENGQLYQLSKIYETHGYEPKRTQVPITKTPTKVSGSGNRLVFVRPLFGLEPRHSRYAEFRFSMSDSVDVKEGIVTITTSQALMTSNFDQNVENWRVIDNGDEFVPSYQEITRSDGLLSYYIYAVDAVIHPTETGDDSMLWHFSAPEKFLGNMWAAYGGKLSFVLSSAEGTFHRANLNKQGTGFLVRIECKSCDRNKGITLALPLSKTFSYDGTPTQFSIPLEESGGWLKDPNNILLDWAPPTSCDFVKVLSDVSSWLILGDFTRGYESVALDSFSIHHGEGQPKECFL</sequence>
<dbReference type="SMART" id="SM00281">
    <property type="entry name" value="LamB"/>
    <property type="match status" value="1"/>
</dbReference>
<proteinExistence type="predicted"/>
<gene>
    <name evidence="7" type="ORF">BN9_053510</name>
</gene>
<dbReference type="InParanoid" id="A0A024GCY6"/>
<evidence type="ECO:0000256" key="5">
    <source>
        <dbReference type="SAM" id="SignalP"/>
    </source>
</evidence>
<dbReference type="PROSITE" id="PS51115">
    <property type="entry name" value="LAMININ_IVA"/>
    <property type="match status" value="1"/>
</dbReference>
<dbReference type="OrthoDB" id="430826at2759"/>
<comment type="caution">
    <text evidence="7">The sequence shown here is derived from an EMBL/GenBank/DDBJ whole genome shotgun (WGS) entry which is preliminary data.</text>
</comment>
<evidence type="ECO:0000256" key="2">
    <source>
        <dbReference type="ARBA" id="ARBA00022737"/>
    </source>
</evidence>
<dbReference type="Proteomes" id="UP000053237">
    <property type="component" value="Unassembled WGS sequence"/>
</dbReference>
<name>A0A024GCY6_9STRA</name>
<feature type="domain" description="Laminin IV type A" evidence="6">
    <location>
        <begin position="143"/>
        <end position="342"/>
    </location>
</feature>
<dbReference type="Pfam" id="PF00052">
    <property type="entry name" value="Laminin_B"/>
    <property type="match status" value="1"/>
</dbReference>
<dbReference type="EMBL" id="CAIX01000073">
    <property type="protein sequence ID" value="CCI44542.1"/>
    <property type="molecule type" value="Genomic_DNA"/>
</dbReference>
<feature type="chain" id="PRO_5013198198" description="Laminin IV type A domain-containing protein" evidence="5">
    <location>
        <begin position="16"/>
        <end position="342"/>
    </location>
</feature>
<reference evidence="7 8" key="1">
    <citation type="submission" date="2012-05" db="EMBL/GenBank/DDBJ databases">
        <title>Recombination and specialization in a pathogen metapopulation.</title>
        <authorList>
            <person name="Gardiner A."/>
            <person name="Kemen E."/>
            <person name="Schultz-Larsen T."/>
            <person name="MacLean D."/>
            <person name="Van Oosterhout C."/>
            <person name="Jones J.D.G."/>
        </authorList>
    </citation>
    <scope>NUCLEOTIDE SEQUENCE [LARGE SCALE GENOMIC DNA]</scope>
    <source>
        <strain evidence="7 8">Ac Nc2</strain>
    </source>
</reference>
<dbReference type="AlphaFoldDB" id="A0A024GCY6"/>
<keyword evidence="3" id="KW-1015">Disulfide bond</keyword>
<evidence type="ECO:0000256" key="1">
    <source>
        <dbReference type="ARBA" id="ARBA00022729"/>
    </source>
</evidence>
<feature type="signal peptide" evidence="5">
    <location>
        <begin position="1"/>
        <end position="15"/>
    </location>
</feature>
<evidence type="ECO:0000256" key="4">
    <source>
        <dbReference type="ARBA" id="ARBA00023180"/>
    </source>
</evidence>
<keyword evidence="8" id="KW-1185">Reference proteome</keyword>
<keyword evidence="1 5" id="KW-0732">Signal</keyword>
<organism evidence="7 8">
    <name type="scientific">Albugo candida</name>
    <dbReference type="NCBI Taxonomy" id="65357"/>
    <lineage>
        <taxon>Eukaryota</taxon>
        <taxon>Sar</taxon>
        <taxon>Stramenopiles</taxon>
        <taxon>Oomycota</taxon>
        <taxon>Peronosporomycetes</taxon>
        <taxon>Albuginales</taxon>
        <taxon>Albuginaceae</taxon>
        <taxon>Albugo</taxon>
    </lineage>
</organism>
<evidence type="ECO:0000259" key="6">
    <source>
        <dbReference type="PROSITE" id="PS51115"/>
    </source>
</evidence>
<keyword evidence="4" id="KW-0325">Glycoprotein</keyword>
<dbReference type="STRING" id="65357.A0A024GCY6"/>
<protein>
    <recommendedName>
        <fullName evidence="6">Laminin IV type A domain-containing protein</fullName>
    </recommendedName>
</protein>
<evidence type="ECO:0000256" key="3">
    <source>
        <dbReference type="ARBA" id="ARBA00023157"/>
    </source>
</evidence>
<dbReference type="InterPro" id="IPR000034">
    <property type="entry name" value="Laminin_IV"/>
</dbReference>
<evidence type="ECO:0000313" key="8">
    <source>
        <dbReference type="Proteomes" id="UP000053237"/>
    </source>
</evidence>
<evidence type="ECO:0000313" key="7">
    <source>
        <dbReference type="EMBL" id="CCI44542.1"/>
    </source>
</evidence>
<accession>A0A024GCY6</accession>